<comment type="caution">
    <text evidence="2">The sequence shown here is derived from an EMBL/GenBank/DDBJ whole genome shotgun (WGS) entry which is preliminary data.</text>
</comment>
<dbReference type="InterPro" id="IPR032774">
    <property type="entry name" value="WG_beta_rep"/>
</dbReference>
<reference evidence="2 3" key="1">
    <citation type="submission" date="2017-06" db="EMBL/GenBank/DDBJ databases">
        <title>Hymenobacter amundsenii sp. nov. isolated from regoliths in Antarctica.</title>
        <authorList>
            <person name="Sedlacek I."/>
            <person name="Kralova S."/>
            <person name="Pantucek R."/>
            <person name="Svec P."/>
            <person name="Holochova P."/>
            <person name="Stankova E."/>
            <person name="Vrbovska V."/>
            <person name="Busse H.-J."/>
        </authorList>
    </citation>
    <scope>NUCLEOTIDE SEQUENCE [LARGE SCALE GENOMIC DNA]</scope>
    <source>
        <strain evidence="2 3">CCM 8682</strain>
    </source>
</reference>
<dbReference type="Pfam" id="PF14903">
    <property type="entry name" value="WG_beta_rep"/>
    <property type="match status" value="1"/>
</dbReference>
<feature type="chain" id="PRO_5012535004" description="WG repeat-containing protein" evidence="1">
    <location>
        <begin position="20"/>
        <end position="376"/>
    </location>
</feature>
<dbReference type="Proteomes" id="UP000197277">
    <property type="component" value="Unassembled WGS sequence"/>
</dbReference>
<feature type="signal peptide" evidence="1">
    <location>
        <begin position="1"/>
        <end position="19"/>
    </location>
</feature>
<protein>
    <recommendedName>
        <fullName evidence="4">WG repeat-containing protein</fullName>
    </recommendedName>
</protein>
<dbReference type="EMBL" id="NIRR01000025">
    <property type="protein sequence ID" value="OWP62436.1"/>
    <property type="molecule type" value="Genomic_DNA"/>
</dbReference>
<name>A0A246FIR9_9BACT</name>
<gene>
    <name evidence="2" type="ORF">CDA63_14200</name>
</gene>
<proteinExistence type="predicted"/>
<evidence type="ECO:0000313" key="3">
    <source>
        <dbReference type="Proteomes" id="UP000197277"/>
    </source>
</evidence>
<evidence type="ECO:0008006" key="4">
    <source>
        <dbReference type="Google" id="ProtNLM"/>
    </source>
</evidence>
<dbReference type="RefSeq" id="WP_088465120.1">
    <property type="nucleotide sequence ID" value="NZ_NIRR01000025.1"/>
</dbReference>
<organism evidence="2 3">
    <name type="scientific">Hymenobacter amundsenii</name>
    <dbReference type="NCBI Taxonomy" id="2006685"/>
    <lineage>
        <taxon>Bacteria</taxon>
        <taxon>Pseudomonadati</taxon>
        <taxon>Bacteroidota</taxon>
        <taxon>Cytophagia</taxon>
        <taxon>Cytophagales</taxon>
        <taxon>Hymenobacteraceae</taxon>
        <taxon>Hymenobacter</taxon>
    </lineage>
</organism>
<evidence type="ECO:0000313" key="2">
    <source>
        <dbReference type="EMBL" id="OWP62436.1"/>
    </source>
</evidence>
<dbReference type="OrthoDB" id="697275at2"/>
<evidence type="ECO:0000256" key="1">
    <source>
        <dbReference type="SAM" id="SignalP"/>
    </source>
</evidence>
<keyword evidence="3" id="KW-1185">Reference proteome</keyword>
<keyword evidence="1" id="KW-0732">Signal</keyword>
<accession>A0A246FIR9</accession>
<sequence>MKLLLFAAALLLNTTIAAAQQKPDEVWTKFEKKQRGEHEYSYGYKDAAGRIRVPARLGGFTSAQKFRHIIAVSEYKTMQQYYLLKNGRQVGRDSVYMFDYTFDCESEGKILFRDQVKNRVGFLDSQGRAIIPAVYNYATPFRNGLALALIGARRECWGGEEDTVQCEHLGWVGGRTVLLNERNQVQADSLPRRQLDDLNWYSLQINALAADTAITRTFRAVNGDRYTFVDYKKEFTGWLDQVFLPAVRSGEASQVVPLCYADLAASGKPFRGWEYFKGAAFVQKFYRPLLRPKLQDLRVDARNVAVFSESLNTLTFTSPRFQDFLTDCGAHFEAKYPAFSVVITEVDAVGQKQYDHQTHLTFIRTAEGYRLFMVSV</sequence>
<dbReference type="AlphaFoldDB" id="A0A246FIR9"/>